<accession>A0A1F7UM10</accession>
<dbReference type="AlphaFoldDB" id="A0A1F7UM10"/>
<dbReference type="Proteomes" id="UP000176603">
    <property type="component" value="Unassembled WGS sequence"/>
</dbReference>
<evidence type="ECO:0000313" key="3">
    <source>
        <dbReference type="Proteomes" id="UP000176603"/>
    </source>
</evidence>
<dbReference type="EMBL" id="MGEH01000024">
    <property type="protein sequence ID" value="OGL78804.1"/>
    <property type="molecule type" value="Genomic_DNA"/>
</dbReference>
<comment type="caution">
    <text evidence="2">The sequence shown here is derived from an EMBL/GenBank/DDBJ whole genome shotgun (WGS) entry which is preliminary data.</text>
</comment>
<dbReference type="STRING" id="1802399.A3E39_01425"/>
<organism evidence="2 3">
    <name type="scientific">Candidatus Uhrbacteria bacterium RIFCSPHIGHO2_12_FULL_60_25</name>
    <dbReference type="NCBI Taxonomy" id="1802399"/>
    <lineage>
        <taxon>Bacteria</taxon>
        <taxon>Candidatus Uhriibacteriota</taxon>
    </lineage>
</organism>
<evidence type="ECO:0000313" key="2">
    <source>
        <dbReference type="EMBL" id="OGL78804.1"/>
    </source>
</evidence>
<gene>
    <name evidence="2" type="ORF">A3E39_01425</name>
</gene>
<name>A0A1F7UM10_9BACT</name>
<reference evidence="2 3" key="1">
    <citation type="journal article" date="2016" name="Nat. Commun.">
        <title>Thousands of microbial genomes shed light on interconnected biogeochemical processes in an aquifer system.</title>
        <authorList>
            <person name="Anantharaman K."/>
            <person name="Brown C.T."/>
            <person name="Hug L.A."/>
            <person name="Sharon I."/>
            <person name="Castelle C.J."/>
            <person name="Probst A.J."/>
            <person name="Thomas B.C."/>
            <person name="Singh A."/>
            <person name="Wilkins M.J."/>
            <person name="Karaoz U."/>
            <person name="Brodie E.L."/>
            <person name="Williams K.H."/>
            <person name="Hubbard S.S."/>
            <person name="Banfield J.F."/>
        </authorList>
    </citation>
    <scope>NUCLEOTIDE SEQUENCE [LARGE SCALE GENOMIC DNA]</scope>
</reference>
<feature type="compositionally biased region" description="Polar residues" evidence="1">
    <location>
        <begin position="88"/>
        <end position="105"/>
    </location>
</feature>
<feature type="region of interest" description="Disordered" evidence="1">
    <location>
        <begin position="88"/>
        <end position="135"/>
    </location>
</feature>
<evidence type="ECO:0000256" key="1">
    <source>
        <dbReference type="SAM" id="MobiDB-lite"/>
    </source>
</evidence>
<sequence>MFPFRIRYIALLAVVALLIGGNCVVCLFSVPTATAASPVVSHSVDCESVSTPQKSPVGYERFLVRASPAAAGVCLMGHDSDQIIRSATSISSVSNPSERSMTVSDRPQGGSARIISSPSRGRLARAPSFGASTPLSLTGSVFKRE</sequence>
<protein>
    <submittedName>
        <fullName evidence="2">Uncharacterized protein</fullName>
    </submittedName>
</protein>
<proteinExistence type="predicted"/>